<proteinExistence type="predicted"/>
<name>A0A8S5SBE6_9CAUD</name>
<dbReference type="EMBL" id="BK032562">
    <property type="protein sequence ID" value="DAF48034.1"/>
    <property type="molecule type" value="Genomic_DNA"/>
</dbReference>
<sequence>MKNENTNTLLFVKMLDNDRKEELRKIEEEQDYNMRKAYLKAKRRQRLREERQRKVRMIVKNVVYGGFGLLFTSVMLIAGIIFTLCI</sequence>
<feature type="transmembrane region" description="Helical" evidence="1">
    <location>
        <begin position="62"/>
        <end position="84"/>
    </location>
</feature>
<keyword evidence="1" id="KW-0812">Transmembrane</keyword>
<keyword evidence="1" id="KW-0472">Membrane</keyword>
<organism evidence="2">
    <name type="scientific">Siphoviridae sp. ctgaY24</name>
    <dbReference type="NCBI Taxonomy" id="2827911"/>
    <lineage>
        <taxon>Viruses</taxon>
        <taxon>Duplodnaviria</taxon>
        <taxon>Heunggongvirae</taxon>
        <taxon>Uroviricota</taxon>
        <taxon>Caudoviricetes</taxon>
    </lineage>
</organism>
<evidence type="ECO:0000313" key="2">
    <source>
        <dbReference type="EMBL" id="DAF48034.1"/>
    </source>
</evidence>
<reference evidence="2" key="1">
    <citation type="journal article" date="2021" name="Proc. Natl. Acad. Sci. U.S.A.">
        <title>A Catalog of Tens of Thousands of Viruses from Human Metagenomes Reveals Hidden Associations with Chronic Diseases.</title>
        <authorList>
            <person name="Tisza M.J."/>
            <person name="Buck C.B."/>
        </authorList>
    </citation>
    <scope>NUCLEOTIDE SEQUENCE</scope>
    <source>
        <strain evidence="2">CtgaY24</strain>
    </source>
</reference>
<protein>
    <submittedName>
        <fullName evidence="2">Uncharacterized protein</fullName>
    </submittedName>
</protein>
<accession>A0A8S5SBE6</accession>
<evidence type="ECO:0000256" key="1">
    <source>
        <dbReference type="SAM" id="Phobius"/>
    </source>
</evidence>
<keyword evidence="1" id="KW-1133">Transmembrane helix</keyword>